<gene>
    <name evidence="2" type="ORF">FA15DRAFT_604727</name>
</gene>
<keyword evidence="1" id="KW-1133">Transmembrane helix</keyword>
<dbReference type="Proteomes" id="UP000307440">
    <property type="component" value="Unassembled WGS sequence"/>
</dbReference>
<evidence type="ECO:0000313" key="3">
    <source>
        <dbReference type="Proteomes" id="UP000307440"/>
    </source>
</evidence>
<name>A0A5C3KC28_COPMA</name>
<dbReference type="AlphaFoldDB" id="A0A5C3KC28"/>
<feature type="transmembrane region" description="Helical" evidence="1">
    <location>
        <begin position="207"/>
        <end position="223"/>
    </location>
</feature>
<reference evidence="2 3" key="1">
    <citation type="journal article" date="2019" name="Nat. Ecol. Evol.">
        <title>Megaphylogeny resolves global patterns of mushroom evolution.</title>
        <authorList>
            <person name="Varga T."/>
            <person name="Krizsan K."/>
            <person name="Foldi C."/>
            <person name="Dima B."/>
            <person name="Sanchez-Garcia M."/>
            <person name="Sanchez-Ramirez S."/>
            <person name="Szollosi G.J."/>
            <person name="Szarkandi J.G."/>
            <person name="Papp V."/>
            <person name="Albert L."/>
            <person name="Andreopoulos W."/>
            <person name="Angelini C."/>
            <person name="Antonin V."/>
            <person name="Barry K.W."/>
            <person name="Bougher N.L."/>
            <person name="Buchanan P."/>
            <person name="Buyck B."/>
            <person name="Bense V."/>
            <person name="Catcheside P."/>
            <person name="Chovatia M."/>
            <person name="Cooper J."/>
            <person name="Damon W."/>
            <person name="Desjardin D."/>
            <person name="Finy P."/>
            <person name="Geml J."/>
            <person name="Haridas S."/>
            <person name="Hughes K."/>
            <person name="Justo A."/>
            <person name="Karasinski D."/>
            <person name="Kautmanova I."/>
            <person name="Kiss B."/>
            <person name="Kocsube S."/>
            <person name="Kotiranta H."/>
            <person name="LaButti K.M."/>
            <person name="Lechner B.E."/>
            <person name="Liimatainen K."/>
            <person name="Lipzen A."/>
            <person name="Lukacs Z."/>
            <person name="Mihaltcheva S."/>
            <person name="Morgado L.N."/>
            <person name="Niskanen T."/>
            <person name="Noordeloos M.E."/>
            <person name="Ohm R.A."/>
            <person name="Ortiz-Santana B."/>
            <person name="Ovrebo C."/>
            <person name="Racz N."/>
            <person name="Riley R."/>
            <person name="Savchenko A."/>
            <person name="Shiryaev A."/>
            <person name="Soop K."/>
            <person name="Spirin V."/>
            <person name="Szebenyi C."/>
            <person name="Tomsovsky M."/>
            <person name="Tulloss R.E."/>
            <person name="Uehling J."/>
            <person name="Grigoriev I.V."/>
            <person name="Vagvolgyi C."/>
            <person name="Papp T."/>
            <person name="Martin F.M."/>
            <person name="Miettinen O."/>
            <person name="Hibbett D.S."/>
            <person name="Nagy L.G."/>
        </authorList>
    </citation>
    <scope>NUCLEOTIDE SEQUENCE [LARGE SCALE GENOMIC DNA]</scope>
    <source>
        <strain evidence="2 3">CBS 121175</strain>
    </source>
</reference>
<feature type="transmembrane region" description="Helical" evidence="1">
    <location>
        <begin position="16"/>
        <end position="39"/>
    </location>
</feature>
<accession>A0A5C3KC28</accession>
<feature type="transmembrane region" description="Helical" evidence="1">
    <location>
        <begin position="51"/>
        <end position="75"/>
    </location>
</feature>
<feature type="transmembrane region" description="Helical" evidence="1">
    <location>
        <begin position="87"/>
        <end position="113"/>
    </location>
</feature>
<feature type="transmembrane region" description="Helical" evidence="1">
    <location>
        <begin position="125"/>
        <end position="149"/>
    </location>
</feature>
<organism evidence="2 3">
    <name type="scientific">Coprinopsis marcescibilis</name>
    <name type="common">Agaric fungus</name>
    <name type="synonym">Psathyrella marcescibilis</name>
    <dbReference type="NCBI Taxonomy" id="230819"/>
    <lineage>
        <taxon>Eukaryota</taxon>
        <taxon>Fungi</taxon>
        <taxon>Dikarya</taxon>
        <taxon>Basidiomycota</taxon>
        <taxon>Agaricomycotina</taxon>
        <taxon>Agaricomycetes</taxon>
        <taxon>Agaricomycetidae</taxon>
        <taxon>Agaricales</taxon>
        <taxon>Agaricineae</taxon>
        <taxon>Psathyrellaceae</taxon>
        <taxon>Coprinopsis</taxon>
    </lineage>
</organism>
<keyword evidence="3" id="KW-1185">Reference proteome</keyword>
<feature type="transmembrane region" description="Helical" evidence="1">
    <location>
        <begin position="161"/>
        <end position="187"/>
    </location>
</feature>
<dbReference type="PANTHER" id="PTHR40465:SF1">
    <property type="entry name" value="DUF6534 DOMAIN-CONTAINING PROTEIN"/>
    <property type="match status" value="1"/>
</dbReference>
<evidence type="ECO:0000256" key="1">
    <source>
        <dbReference type="SAM" id="Phobius"/>
    </source>
</evidence>
<protein>
    <submittedName>
        <fullName evidence="2">Uncharacterized protein</fullName>
    </submittedName>
</protein>
<dbReference type="STRING" id="230819.A0A5C3KC28"/>
<keyword evidence="1" id="KW-0812">Transmembrane</keyword>
<sequence>MAAALSALDLHRTVGALELGCIFSTFLFGIVTLQSYVYYQNFRDDNWKYKTMVAVLWVVELAHSICVIAEVYRVAVTLYCQPQELSLITFYFMGVGKVFGGTITLIAHTFFALRLCKILPQRWNLIGRFCIGLAVLRFAGSIWLSYNAITTSDIGTYRNQWGWLILTLLSTGCVIDVMIAASMLYYLISKRDSEGCFSRTTRLIDSLVHLTFRASLLILLWLVNNKRG</sequence>
<keyword evidence="1" id="KW-0472">Membrane</keyword>
<dbReference type="EMBL" id="ML210484">
    <property type="protein sequence ID" value="TFK17619.1"/>
    <property type="molecule type" value="Genomic_DNA"/>
</dbReference>
<dbReference type="PANTHER" id="PTHR40465">
    <property type="entry name" value="CHROMOSOME 1, WHOLE GENOME SHOTGUN SEQUENCE"/>
    <property type="match status" value="1"/>
</dbReference>
<dbReference type="OrthoDB" id="3231781at2759"/>
<proteinExistence type="predicted"/>
<evidence type="ECO:0000313" key="2">
    <source>
        <dbReference type="EMBL" id="TFK17619.1"/>
    </source>
</evidence>